<dbReference type="InterPro" id="IPR013024">
    <property type="entry name" value="GGCT-like"/>
</dbReference>
<protein>
    <recommendedName>
        <fullName evidence="3">Putative gamma-glutamylcyclotransferase</fullName>
    </recommendedName>
</protein>
<organism evidence="6 7">
    <name type="scientific">Trichoglossum hirsutum</name>
    <dbReference type="NCBI Taxonomy" id="265104"/>
    <lineage>
        <taxon>Eukaryota</taxon>
        <taxon>Fungi</taxon>
        <taxon>Dikarya</taxon>
        <taxon>Ascomycota</taxon>
        <taxon>Pezizomycotina</taxon>
        <taxon>Geoglossomycetes</taxon>
        <taxon>Geoglossales</taxon>
        <taxon>Geoglossaceae</taxon>
        <taxon>Trichoglossum</taxon>
    </lineage>
</organism>
<reference evidence="6" key="1">
    <citation type="submission" date="2021-03" db="EMBL/GenBank/DDBJ databases">
        <title>Comparative genomics and phylogenomic investigation of the class Geoglossomycetes provide insights into ecological specialization and systematics.</title>
        <authorList>
            <person name="Melie T."/>
            <person name="Pirro S."/>
            <person name="Miller A.N."/>
            <person name="Quandt A."/>
        </authorList>
    </citation>
    <scope>NUCLEOTIDE SEQUENCE</scope>
    <source>
        <strain evidence="6">CAQ_001_2017</strain>
    </source>
</reference>
<evidence type="ECO:0000313" key="6">
    <source>
        <dbReference type="EMBL" id="KAH0559871.1"/>
    </source>
</evidence>
<accession>A0A9P8RQF3</accession>
<dbReference type="Proteomes" id="UP000750711">
    <property type="component" value="Unassembled WGS sequence"/>
</dbReference>
<evidence type="ECO:0000313" key="7">
    <source>
        <dbReference type="Proteomes" id="UP000750711"/>
    </source>
</evidence>
<dbReference type="InterPro" id="IPR009288">
    <property type="entry name" value="AIG2-like_dom"/>
</dbReference>
<feature type="domain" description="Gamma-glutamylcyclotransferase AIG2-like" evidence="5">
    <location>
        <begin position="54"/>
        <end position="152"/>
    </location>
</feature>
<dbReference type="InterPro" id="IPR045038">
    <property type="entry name" value="AIG2-like"/>
</dbReference>
<dbReference type="CDD" id="cd06661">
    <property type="entry name" value="GGCT_like"/>
    <property type="match status" value="1"/>
</dbReference>
<dbReference type="Gene3D" id="3.10.490.10">
    <property type="entry name" value="Gamma-glutamyl cyclotransferase-like"/>
    <property type="match status" value="1"/>
</dbReference>
<evidence type="ECO:0000259" key="5">
    <source>
        <dbReference type="Pfam" id="PF06094"/>
    </source>
</evidence>
<sequence length="195" mass="22415">MEVTSVHGGPKTGSSPSIYHPSERTSPMQQKFEAATKANYKPSTKIPYKPSLWFFYGTLMDPEILQSVLGLPELPVLQKGRIHGFKIRMWGVYPTLVPCDGCEVEGMVYKIESVLQFVRLEEYETSAYRWCFCTIEMDDGTIVEYGRTFRWTGDLDSKELEDGEFDLSRYQKFFKPSMGNANHDEDRIDIIVQVN</sequence>
<dbReference type="GO" id="GO:0016740">
    <property type="term" value="F:transferase activity"/>
    <property type="evidence" value="ECO:0007669"/>
    <property type="project" value="UniProtKB-KW"/>
</dbReference>
<keyword evidence="7" id="KW-1185">Reference proteome</keyword>
<keyword evidence="2" id="KW-0808">Transferase</keyword>
<evidence type="ECO:0000256" key="1">
    <source>
        <dbReference type="ARBA" id="ARBA00008861"/>
    </source>
</evidence>
<evidence type="ECO:0000256" key="4">
    <source>
        <dbReference type="SAM" id="MobiDB-lite"/>
    </source>
</evidence>
<dbReference type="EMBL" id="JAGHQM010000502">
    <property type="protein sequence ID" value="KAH0559871.1"/>
    <property type="molecule type" value="Genomic_DNA"/>
</dbReference>
<dbReference type="Pfam" id="PF06094">
    <property type="entry name" value="GGACT"/>
    <property type="match status" value="1"/>
</dbReference>
<dbReference type="SUPFAM" id="SSF110857">
    <property type="entry name" value="Gamma-glutamyl cyclotransferase-like"/>
    <property type="match status" value="1"/>
</dbReference>
<comment type="similarity">
    <text evidence="1">Belongs to the gamma-glutamylcyclotransferase family.</text>
</comment>
<comment type="caution">
    <text evidence="6">The sequence shown here is derived from an EMBL/GenBank/DDBJ whole genome shotgun (WGS) entry which is preliminary data.</text>
</comment>
<dbReference type="PANTHER" id="PTHR31544">
    <property type="entry name" value="AIG2-LIKE PROTEIN D"/>
    <property type="match status" value="1"/>
</dbReference>
<proteinExistence type="inferred from homology"/>
<dbReference type="InterPro" id="IPR036568">
    <property type="entry name" value="GGCT-like_sf"/>
</dbReference>
<dbReference type="AlphaFoldDB" id="A0A9P8RQF3"/>
<gene>
    <name evidence="6" type="ORF">GP486_003611</name>
</gene>
<evidence type="ECO:0000256" key="3">
    <source>
        <dbReference type="ARBA" id="ARBA00030602"/>
    </source>
</evidence>
<feature type="region of interest" description="Disordered" evidence="4">
    <location>
        <begin position="1"/>
        <end position="24"/>
    </location>
</feature>
<dbReference type="PANTHER" id="PTHR31544:SF4">
    <property type="entry name" value="GAMMA-GLUTAMYLCYCLOTRANSFERASE-RELATED"/>
    <property type="match status" value="1"/>
</dbReference>
<name>A0A9P8RQF3_9PEZI</name>
<evidence type="ECO:0000256" key="2">
    <source>
        <dbReference type="ARBA" id="ARBA00022679"/>
    </source>
</evidence>